<feature type="compositionally biased region" description="Basic and acidic residues" evidence="1">
    <location>
        <begin position="519"/>
        <end position="528"/>
    </location>
</feature>
<name>A0A061B9K2_RHOTO</name>
<feature type="compositionally biased region" description="Pro residues" evidence="1">
    <location>
        <begin position="489"/>
        <end position="500"/>
    </location>
</feature>
<feature type="compositionally biased region" description="Basic and acidic residues" evidence="1">
    <location>
        <begin position="208"/>
        <end position="231"/>
    </location>
</feature>
<protein>
    <submittedName>
        <fullName evidence="2">RHTO0S08e03290g2_1</fullName>
    </submittedName>
</protein>
<feature type="compositionally biased region" description="Basic and acidic residues" evidence="1">
    <location>
        <begin position="334"/>
        <end position="347"/>
    </location>
</feature>
<feature type="compositionally biased region" description="Acidic residues" evidence="1">
    <location>
        <begin position="13"/>
        <end position="26"/>
    </location>
</feature>
<feature type="compositionally biased region" description="Basic residues" evidence="1">
    <location>
        <begin position="93"/>
        <end position="102"/>
    </location>
</feature>
<evidence type="ECO:0000313" key="2">
    <source>
        <dbReference type="EMBL" id="CDR43594.1"/>
    </source>
</evidence>
<dbReference type="AlphaFoldDB" id="A0A061B9K2"/>
<feature type="region of interest" description="Disordered" evidence="1">
    <location>
        <begin position="1"/>
        <end position="158"/>
    </location>
</feature>
<feature type="compositionally biased region" description="Basic and acidic residues" evidence="1">
    <location>
        <begin position="52"/>
        <end position="73"/>
    </location>
</feature>
<evidence type="ECO:0000256" key="1">
    <source>
        <dbReference type="SAM" id="MobiDB-lite"/>
    </source>
</evidence>
<reference evidence="2" key="1">
    <citation type="journal article" date="2014" name="Genome Announc.">
        <title>Draft genome sequence of Rhodosporidium toruloides CECT1137, an oleaginous yeast of biotechnological interest.</title>
        <authorList>
            <person name="Morin N."/>
            <person name="Calcas X."/>
            <person name="Devillers H."/>
            <person name="Durrens P."/>
            <person name="Sherman D.J."/>
            <person name="Nicaud J.-M."/>
            <person name="Neuveglise C."/>
        </authorList>
    </citation>
    <scope>NUCLEOTIDE SEQUENCE</scope>
    <source>
        <strain evidence="2">CECT1137</strain>
    </source>
</reference>
<proteinExistence type="predicted"/>
<feature type="compositionally biased region" description="Basic residues" evidence="1">
    <location>
        <begin position="506"/>
        <end position="518"/>
    </location>
</feature>
<feature type="region of interest" description="Disordered" evidence="1">
    <location>
        <begin position="334"/>
        <end position="401"/>
    </location>
</feature>
<feature type="compositionally biased region" description="Low complexity" evidence="1">
    <location>
        <begin position="119"/>
        <end position="135"/>
    </location>
</feature>
<gene>
    <name evidence="2" type="ORF">RHTO0S_08e03290g</name>
</gene>
<feature type="compositionally biased region" description="Acidic residues" evidence="1">
    <location>
        <begin position="542"/>
        <end position="551"/>
    </location>
</feature>
<feature type="region of interest" description="Disordered" evidence="1">
    <location>
        <begin position="487"/>
        <end position="551"/>
    </location>
</feature>
<feature type="compositionally biased region" description="Basic residues" evidence="1">
    <location>
        <begin position="74"/>
        <end position="83"/>
    </location>
</feature>
<organism evidence="2">
    <name type="scientific">Rhodotorula toruloides</name>
    <name type="common">Yeast</name>
    <name type="synonym">Rhodosporidium toruloides</name>
    <dbReference type="NCBI Taxonomy" id="5286"/>
    <lineage>
        <taxon>Eukaryota</taxon>
        <taxon>Fungi</taxon>
        <taxon>Dikarya</taxon>
        <taxon>Basidiomycota</taxon>
        <taxon>Pucciniomycotina</taxon>
        <taxon>Microbotryomycetes</taxon>
        <taxon>Sporidiobolales</taxon>
        <taxon>Sporidiobolaceae</taxon>
        <taxon>Rhodotorula</taxon>
    </lineage>
</organism>
<feature type="compositionally biased region" description="Basic and acidic residues" evidence="1">
    <location>
        <begin position="1"/>
        <end position="12"/>
    </location>
</feature>
<sequence>MGKGKGKERAYDGEVEFAEWDEDGEGEGGYAPKARQLKVRKRRRSEGGEEGADVKRRKEERAEGPPEVEEKGKEKRAKRKKGKEKAIEAPDKPKKKSKKRVRIATPAPASSGGAGTDYSPSDADASDADLPLQALEGASLSSDDWTDPLGIPSAQTVRGRKYWRLLDQGIYRSALHDAAREGMDLGRALVQWEALRRRREEEEEAAEEEWRALQLQKREEERNEAMKRKDDDAADDDESQAGTPAPGARKKRPSAKAAHDPCRSLHPFPLSRGPQNDDSDDPRHRLEYDSDGAEILPLPSSVALAKMARWPLHSSVLGSALGPDSLEDALAGEYERVYRRTRPDPIPRLRRRGPRSAYGPDGPLAPSSPSAQPDLDSSTENDYDSDPLNSDADSPVPPPSLLALPSLLDQLLTRLADCVPKSAFPAYDYWSTRERDEEGRKDDRKRGVERDRRGVGWEEVVSVAREMGIDEQILETLSAQLVALFGPSRHPPVTLPPPGGYPSIQVKRRQAKPRASKKASKEAGRNEQEQDDGAGRLAGAANEDDDDPDEA</sequence>
<feature type="region of interest" description="Disordered" evidence="1">
    <location>
        <begin position="196"/>
        <end position="294"/>
    </location>
</feature>
<feature type="compositionally biased region" description="Basic residues" evidence="1">
    <location>
        <begin position="35"/>
        <end position="44"/>
    </location>
</feature>
<dbReference type="EMBL" id="LK052943">
    <property type="protein sequence ID" value="CDR43594.1"/>
    <property type="molecule type" value="Genomic_DNA"/>
</dbReference>
<dbReference type="OrthoDB" id="2530083at2759"/>
<feature type="compositionally biased region" description="Polar residues" evidence="1">
    <location>
        <begin position="367"/>
        <end position="376"/>
    </location>
</feature>
<feature type="region of interest" description="Disordered" evidence="1">
    <location>
        <begin position="433"/>
        <end position="455"/>
    </location>
</feature>
<accession>A0A061B9K2</accession>